<organism evidence="2 3">
    <name type="scientific">Plasmodium falciparum NF135/5.C10</name>
    <dbReference type="NCBI Taxonomy" id="1036726"/>
    <lineage>
        <taxon>Eukaryota</taxon>
        <taxon>Sar</taxon>
        <taxon>Alveolata</taxon>
        <taxon>Apicomplexa</taxon>
        <taxon>Aconoidasida</taxon>
        <taxon>Haemosporida</taxon>
        <taxon>Plasmodiidae</taxon>
        <taxon>Plasmodium</taxon>
        <taxon>Plasmodium (Laverania)</taxon>
    </lineage>
</organism>
<proteinExistence type="predicted"/>
<reference evidence="2 3" key="1">
    <citation type="submission" date="2013-02" db="EMBL/GenBank/DDBJ databases">
        <title>The Genome Annotation of Plasmodium falciparum NF135/5.C10.</title>
        <authorList>
            <consortium name="The Broad Institute Genome Sequencing Platform"/>
            <consortium name="The Broad Institute Genome Sequencing Center for Infectious Disease"/>
            <person name="Neafsey D."/>
            <person name="Hoffman S."/>
            <person name="Volkman S."/>
            <person name="Rosenthal P."/>
            <person name="Walker B."/>
            <person name="Young S.K."/>
            <person name="Zeng Q."/>
            <person name="Gargeya S."/>
            <person name="Fitzgerald M."/>
            <person name="Haas B."/>
            <person name="Abouelleil A."/>
            <person name="Allen A.W."/>
            <person name="Alvarado L."/>
            <person name="Arachchi H.M."/>
            <person name="Berlin A.M."/>
            <person name="Chapman S.B."/>
            <person name="Gainer-Dewar J."/>
            <person name="Goldberg J."/>
            <person name="Griggs A."/>
            <person name="Gujja S."/>
            <person name="Hansen M."/>
            <person name="Howarth C."/>
            <person name="Imamovic A."/>
            <person name="Ireland A."/>
            <person name="Larimer J."/>
            <person name="McCowan C."/>
            <person name="Murphy C."/>
            <person name="Pearson M."/>
            <person name="Poon T.W."/>
            <person name="Priest M."/>
            <person name="Roberts A."/>
            <person name="Saif S."/>
            <person name="Shea T."/>
            <person name="Sisk P."/>
            <person name="Sykes S."/>
            <person name="Wortman J."/>
            <person name="Nusbaum C."/>
            <person name="Birren B."/>
        </authorList>
    </citation>
    <scope>NUCLEOTIDE SEQUENCE [LARGE SCALE GENOMIC DNA]</scope>
    <source>
        <strain evidence="2 3">NF135/5.C10</strain>
    </source>
</reference>
<dbReference type="SUPFAM" id="SSF50998">
    <property type="entry name" value="Quinoprotein alcohol dehydrogenase-like"/>
    <property type="match status" value="1"/>
</dbReference>
<dbReference type="AlphaFoldDB" id="W4IJU7"/>
<dbReference type="EMBL" id="KI926040">
    <property type="protein sequence ID" value="ETW43702.1"/>
    <property type="molecule type" value="Genomic_DNA"/>
</dbReference>
<dbReference type="InterPro" id="IPR011047">
    <property type="entry name" value="Quinoprotein_ADH-like_sf"/>
</dbReference>
<evidence type="ECO:0000313" key="2">
    <source>
        <dbReference type="EMBL" id="ETW43702.1"/>
    </source>
</evidence>
<dbReference type="InterPro" id="IPR015943">
    <property type="entry name" value="WD40/YVTN_repeat-like_dom_sf"/>
</dbReference>
<dbReference type="GO" id="GO:0042273">
    <property type="term" value="P:ribosomal large subunit biogenesis"/>
    <property type="evidence" value="ECO:0007669"/>
    <property type="project" value="InterPro"/>
</dbReference>
<sequence length="726" mass="85529">MQVITSDKIGLIQYIKCTGGNSIFEQNLPADLNRKINNMTWSGGYGGYEESEITICRENGLVESFQFYENVENPHVNDTASLSFLSCSNCIYTRMLNHHHNVIYEDILNEHKDKYANYLNFMPVYNNNEKVKNGIYEDYLLNSRLLVTVNSTGHVHVLNWEHDESSKYYLNDTLYKNEIKNEDIQKKMQRYCENYKKDVLNKIQYKKIDDKDNNNNNIITNNEYEHVNLQKICKDYHYNNMIAKENILQSYILSNPINAACVNELLTNRLAIGGYKNCLKVFDLFTGTYLWKSKGLGVSLLHLNCETLIKSLNFLNDINVNILCASTYDHKIILYDMRCQPKPVYIYDHYKTQNVIENKYNYFDHNYSESDLVFTNICNTSHIYSDDMDTNTLDMKDEKIKKENYDKDENISDDENNDDQHNNSDKDDDQHIHNNKDSIYIKFNTNQIQLQNLEIFNKLKEQQKNDIQPIKNKKRKLTHNDHSLKTTEKDIVLYNKKEDTGKTYCIKKFSHNNSQTIYVSDNYGSVYSFEIITGNKLLQYIYRKKCAIEKITYEKKSDKYLLKIKDKLYEFYKDFQNNNKTHMRNDLPTMWAKNDFDQFHINLIKKIKIHNGGISFLFLHKRGKFLCSASYERFIIILNTETRKVIKRIHVGHVLTSCLFHSKILEESAHTKGDNDCVSWADSSEEGEEDDDENDDDEEDDDDDDEEDDDDENDDEEDEGEDDDDE</sequence>
<dbReference type="Proteomes" id="UP000019114">
    <property type="component" value="Unassembled WGS sequence"/>
</dbReference>
<accession>W4IJU7</accession>
<dbReference type="OrthoDB" id="18388at2759"/>
<feature type="compositionally biased region" description="Basic and acidic residues" evidence="1">
    <location>
        <begin position="418"/>
        <end position="432"/>
    </location>
</feature>
<feature type="region of interest" description="Disordered" evidence="1">
    <location>
        <begin position="673"/>
        <end position="726"/>
    </location>
</feature>
<dbReference type="GO" id="GO:0005730">
    <property type="term" value="C:nucleolus"/>
    <property type="evidence" value="ECO:0007669"/>
    <property type="project" value="InterPro"/>
</dbReference>
<name>W4IJU7_PLAFA</name>
<feature type="compositionally biased region" description="Acidic residues" evidence="1">
    <location>
        <begin position="683"/>
        <end position="726"/>
    </location>
</feature>
<dbReference type="Gene3D" id="2.130.10.10">
    <property type="entry name" value="YVTN repeat-like/Quinoprotein amine dehydrogenase"/>
    <property type="match status" value="1"/>
</dbReference>
<dbReference type="GO" id="GO:0030687">
    <property type="term" value="C:preribosome, large subunit precursor"/>
    <property type="evidence" value="ECO:0007669"/>
    <property type="project" value="TreeGrafter"/>
</dbReference>
<dbReference type="PANTHER" id="PTHR16038">
    <property type="entry name" value="NOP SEVEN ASSOCIATED PROTEIN 1"/>
    <property type="match status" value="1"/>
</dbReference>
<feature type="region of interest" description="Disordered" evidence="1">
    <location>
        <begin position="402"/>
        <end position="432"/>
    </location>
</feature>
<protein>
    <submittedName>
        <fullName evidence="2">Uncharacterized protein</fullName>
    </submittedName>
</protein>
<gene>
    <name evidence="2" type="ORF">PFNF135_01962</name>
</gene>
<dbReference type="PANTHER" id="PTHR16038:SF4">
    <property type="entry name" value="WD REPEAT-CONTAINING PROTEIN 74"/>
    <property type="match status" value="1"/>
</dbReference>
<evidence type="ECO:0000256" key="1">
    <source>
        <dbReference type="SAM" id="MobiDB-lite"/>
    </source>
</evidence>
<dbReference type="InterPro" id="IPR016024">
    <property type="entry name" value="ARM-type_fold"/>
</dbReference>
<reference evidence="2 3" key="2">
    <citation type="submission" date="2013-02" db="EMBL/GenBank/DDBJ databases">
        <title>The Genome Sequence of Plasmodium falciparum NF135/5.C10.</title>
        <authorList>
            <consortium name="The Broad Institute Genome Sequencing Platform"/>
            <consortium name="The Broad Institute Genome Sequencing Center for Infectious Disease"/>
            <person name="Neafsey D."/>
            <person name="Cheeseman I."/>
            <person name="Volkman S."/>
            <person name="Adams J."/>
            <person name="Walker B."/>
            <person name="Young S.K."/>
            <person name="Zeng Q."/>
            <person name="Gargeya S."/>
            <person name="Fitzgerald M."/>
            <person name="Haas B."/>
            <person name="Abouelleil A."/>
            <person name="Alvarado L."/>
            <person name="Arachchi H.M."/>
            <person name="Berlin A.M."/>
            <person name="Chapman S.B."/>
            <person name="Dewar J."/>
            <person name="Goldberg J."/>
            <person name="Griggs A."/>
            <person name="Gujja S."/>
            <person name="Hansen M."/>
            <person name="Howarth C."/>
            <person name="Imamovic A."/>
            <person name="Larimer J."/>
            <person name="McCowan C."/>
            <person name="Murphy C."/>
            <person name="Neiman D."/>
            <person name="Pearson M."/>
            <person name="Priest M."/>
            <person name="Roberts A."/>
            <person name="Saif S."/>
            <person name="Shea T."/>
            <person name="Sisk P."/>
            <person name="Sykes S."/>
            <person name="Wortman J."/>
            <person name="Nusbaum C."/>
            <person name="Birren B."/>
        </authorList>
    </citation>
    <scope>NUCLEOTIDE SEQUENCE [LARGE SCALE GENOMIC DNA]</scope>
    <source>
        <strain evidence="2 3">NF135/5.C10</strain>
    </source>
</reference>
<dbReference type="SUPFAM" id="SSF48371">
    <property type="entry name" value="ARM repeat"/>
    <property type="match status" value="1"/>
</dbReference>
<evidence type="ECO:0000313" key="3">
    <source>
        <dbReference type="Proteomes" id="UP000019114"/>
    </source>
</evidence>
<dbReference type="InterPro" id="IPR037379">
    <property type="entry name" value="WDR74/Nsa1"/>
</dbReference>